<dbReference type="AlphaFoldDB" id="A0AAF0YF21"/>
<dbReference type="RefSeq" id="XP_062629702.1">
    <property type="nucleotide sequence ID" value="XM_062773718.1"/>
</dbReference>
<keyword evidence="2" id="KW-1185">Reference proteome</keyword>
<gene>
    <name evidence="1" type="ORF">LOC62_05G007196</name>
</gene>
<reference evidence="1" key="1">
    <citation type="submission" date="2023-10" db="EMBL/GenBank/DDBJ databases">
        <authorList>
            <person name="Noh H."/>
        </authorList>
    </citation>
    <scope>NUCLEOTIDE SEQUENCE</scope>
    <source>
        <strain evidence="1">DUCC4014</strain>
    </source>
</reference>
<sequence>MPQQPSPPTLPFELVQEIIQSLNGEDDRPTLLSFLRVSKACWETAAHVLYRTILLTKDRTERLFLTGGEDMAVVTESPESRLVHLSPRTRRALSFIERVELKDIEPEHIYLLWAATTPDTPLFPNARQVCLRHFRGRWPNACQYPQKDVPQDVDIFGHIDLCVEMELAFRYIEYLPVQKYKRVSIHNVWSPRFSMTPYPDEWEELRWFEFYAQTFASKVVQRFDEAEAFLDDIDPDGKLPPLTYVVPTDEWEDLTLGSLSKERGWVPSPTSRIQFTFDSADWRAPPCVVCGKKFDWPQDTVVSYKGAPHTFRAG</sequence>
<name>A0AAF0YF21_9TREE</name>
<dbReference type="EMBL" id="CP086718">
    <property type="protein sequence ID" value="WOO83676.1"/>
    <property type="molecule type" value="Genomic_DNA"/>
</dbReference>
<evidence type="ECO:0008006" key="3">
    <source>
        <dbReference type="Google" id="ProtNLM"/>
    </source>
</evidence>
<evidence type="ECO:0000313" key="2">
    <source>
        <dbReference type="Proteomes" id="UP000827549"/>
    </source>
</evidence>
<accession>A0AAF0YF21</accession>
<organism evidence="1 2">
    <name type="scientific">Vanrija pseudolonga</name>
    <dbReference type="NCBI Taxonomy" id="143232"/>
    <lineage>
        <taxon>Eukaryota</taxon>
        <taxon>Fungi</taxon>
        <taxon>Dikarya</taxon>
        <taxon>Basidiomycota</taxon>
        <taxon>Agaricomycotina</taxon>
        <taxon>Tremellomycetes</taxon>
        <taxon>Trichosporonales</taxon>
        <taxon>Trichosporonaceae</taxon>
        <taxon>Vanrija</taxon>
    </lineage>
</organism>
<dbReference type="GeneID" id="87810370"/>
<dbReference type="Proteomes" id="UP000827549">
    <property type="component" value="Chromosome 5"/>
</dbReference>
<evidence type="ECO:0000313" key="1">
    <source>
        <dbReference type="EMBL" id="WOO83676.1"/>
    </source>
</evidence>
<protein>
    <recommendedName>
        <fullName evidence="3">F-box domain-containing protein</fullName>
    </recommendedName>
</protein>
<proteinExistence type="predicted"/>